<proteinExistence type="predicted"/>
<accession>A0ABD0L253</accession>
<gene>
    <name evidence="2" type="ORF">BaRGS_00015200</name>
</gene>
<evidence type="ECO:0000313" key="3">
    <source>
        <dbReference type="Proteomes" id="UP001519460"/>
    </source>
</evidence>
<feature type="non-terminal residue" evidence="2">
    <location>
        <position position="1"/>
    </location>
</feature>
<feature type="region of interest" description="Disordered" evidence="1">
    <location>
        <begin position="35"/>
        <end position="56"/>
    </location>
</feature>
<dbReference type="AlphaFoldDB" id="A0ABD0L253"/>
<keyword evidence="3" id="KW-1185">Reference proteome</keyword>
<evidence type="ECO:0000256" key="1">
    <source>
        <dbReference type="SAM" id="MobiDB-lite"/>
    </source>
</evidence>
<dbReference type="EMBL" id="JACVVK020000092">
    <property type="protein sequence ID" value="KAK7493489.1"/>
    <property type="molecule type" value="Genomic_DNA"/>
</dbReference>
<evidence type="ECO:0000313" key="2">
    <source>
        <dbReference type="EMBL" id="KAK7493489.1"/>
    </source>
</evidence>
<protein>
    <submittedName>
        <fullName evidence="2">Uncharacterized protein</fullName>
    </submittedName>
</protein>
<comment type="caution">
    <text evidence="2">The sequence shown here is derived from an EMBL/GenBank/DDBJ whole genome shotgun (WGS) entry which is preliminary data.</text>
</comment>
<dbReference type="Proteomes" id="UP001519460">
    <property type="component" value="Unassembled WGS sequence"/>
</dbReference>
<reference evidence="2 3" key="1">
    <citation type="journal article" date="2023" name="Sci. Data">
        <title>Genome assembly of the Korean intertidal mud-creeper Batillaria attramentaria.</title>
        <authorList>
            <person name="Patra A.K."/>
            <person name="Ho P.T."/>
            <person name="Jun S."/>
            <person name="Lee S.J."/>
            <person name="Kim Y."/>
            <person name="Won Y.J."/>
        </authorList>
    </citation>
    <scope>NUCLEOTIDE SEQUENCE [LARGE SCALE GENOMIC DNA]</scope>
    <source>
        <strain evidence="2">Wonlab-2016</strain>
    </source>
</reference>
<organism evidence="2 3">
    <name type="scientific">Batillaria attramentaria</name>
    <dbReference type="NCBI Taxonomy" id="370345"/>
    <lineage>
        <taxon>Eukaryota</taxon>
        <taxon>Metazoa</taxon>
        <taxon>Spiralia</taxon>
        <taxon>Lophotrochozoa</taxon>
        <taxon>Mollusca</taxon>
        <taxon>Gastropoda</taxon>
        <taxon>Caenogastropoda</taxon>
        <taxon>Sorbeoconcha</taxon>
        <taxon>Cerithioidea</taxon>
        <taxon>Batillariidae</taxon>
        <taxon>Batillaria</taxon>
    </lineage>
</organism>
<name>A0ABD0L253_9CAEN</name>
<sequence length="86" mass="9444">LVSPKQPAPPVRFYCSPSQIYQDSSSLLVKRAPRKRVTGLGRGQANDDGLSPDRATRASRNNDALLHAAYLRRYLQGSSVAGEIEF</sequence>